<organism evidence="1">
    <name type="scientific">Candidatus Kentrum sp. FW</name>
    <dbReference type="NCBI Taxonomy" id="2126338"/>
    <lineage>
        <taxon>Bacteria</taxon>
        <taxon>Pseudomonadati</taxon>
        <taxon>Pseudomonadota</taxon>
        <taxon>Gammaproteobacteria</taxon>
        <taxon>Candidatus Kentrum</taxon>
    </lineage>
</organism>
<protein>
    <submittedName>
        <fullName evidence="1">Uncharacterized protein</fullName>
    </submittedName>
</protein>
<gene>
    <name evidence="1" type="ORF">BECKFW1821C_GA0114237_104715</name>
</gene>
<name>A0A450TW53_9GAMM</name>
<sequence length="72" mass="8598">MLVSRWIALPRKMFVFKIRYNMMFFNQKMAFRSGTNYIARLIASGIGLSGKFTTAERERVRQRPVRLHSDYH</sequence>
<reference evidence="1" key="1">
    <citation type="submission" date="2019-02" db="EMBL/GenBank/DDBJ databases">
        <authorList>
            <person name="Gruber-Vodicka R. H."/>
            <person name="Seah K. B. B."/>
        </authorList>
    </citation>
    <scope>NUCLEOTIDE SEQUENCE</scope>
    <source>
        <strain evidence="1">BECK_BZ131</strain>
    </source>
</reference>
<evidence type="ECO:0000313" key="1">
    <source>
        <dbReference type="EMBL" id="VFJ73221.1"/>
    </source>
</evidence>
<accession>A0A450TW53</accession>
<proteinExistence type="predicted"/>
<dbReference type="AlphaFoldDB" id="A0A450TW53"/>
<dbReference type="EMBL" id="CAADFE010000047">
    <property type="protein sequence ID" value="VFJ73221.1"/>
    <property type="molecule type" value="Genomic_DNA"/>
</dbReference>